<proteinExistence type="predicted"/>
<feature type="domain" description="EGF-like" evidence="1">
    <location>
        <begin position="721"/>
        <end position="770"/>
    </location>
</feature>
<feature type="domain" description="EGF-like" evidence="1">
    <location>
        <begin position="168"/>
        <end position="203"/>
    </location>
</feature>
<dbReference type="OrthoDB" id="504708at2759"/>
<dbReference type="EMBL" id="CAJNRD030001116">
    <property type="protein sequence ID" value="CAG5075642.1"/>
    <property type="molecule type" value="Genomic_DNA"/>
</dbReference>
<dbReference type="AlphaFoldDB" id="A0A8J2E370"/>
<feature type="domain" description="EGF-like" evidence="1">
    <location>
        <begin position="483"/>
        <end position="517"/>
    </location>
</feature>
<dbReference type="PANTHER" id="PTHR39069:SF8">
    <property type="entry name" value="FI17111P1"/>
    <property type="match status" value="1"/>
</dbReference>
<reference evidence="2" key="1">
    <citation type="submission" date="2021-04" db="EMBL/GenBank/DDBJ databases">
        <authorList>
            <person name="Chebbi M.A.C M."/>
        </authorList>
    </citation>
    <scope>NUCLEOTIDE SEQUENCE</scope>
</reference>
<sequence>MIYLKLKRTLDSYTEKKVFFHPEYKIHCIINISYASVSSEVKSAIFLFWYFAKKETDVGKKLWYSPHRYTSFFTGGKNFLDTLKVRCTNNYQCSSRMKHSECQNSICVCKPNYRATYDNKCIPLFGVECSLDDPCGTPNSACINKKCQCLRYYVFQNERCVQSRLNGYCKNNEDCSGIANAKCLKNRCICKDNYQRLNGFACGANLEGNCRTDEECMVPNSVCIDKKCQCRPNHLALGITKCIEAETLFGCSSNPECSDIWHAKCSDRNKCVCRENNIADGTSCLPLLSGYCWRDDQCRAHNSVCVDFRSYHSNDDDACQATGKSCNPEDAVPCCDDAVSCQASETPGLYICMEQEQLGSQCIYTSDCLKFHNADCINNKCGCSLNYIQLNSTYCAPKLGVFCAKEACAVRNSVCIDCKCQCSPNFSQSLDHCLATNLNQSCSVNTDCDGILFAECSTAKTCSCQSNYIQRGSNQCLSALDEACFGHSSCAAANSLCIDYKCQCKPRYASLSNSECVPIRINGVCRDNFDCQDSLNTICTDNKCQCDQDSFEADGKCVALLGGFCLTNSDCIVGNSSCIDHVCQCSHNYKPIGRNSCKPKLLGSACELDEDCDFIKNAKCVDNVCQCRDKYFGNSDFLCSPIIGGRCSNKSECFLNNLECIDGQCQCSEGSSAISSSQCLTTSLMFSCQHVSECADILHFECLNNKCVCKADNNISLSRAMCLPLLGGICWKNDQCIAENSACIDFRCQCNSGYVAAAKNFIRVNNSMCDGKCRCLPNYHFKNGGCLPKIGNHCVDEQCAADNSDCINQKCQCKQGYSFYYNNCMLVFMNISCDMDADCDGNGNAVCSRRECYCKVGYILKNNICVSVDEKFCSSTDRCLRRNFECIDNECKCTSDSLLLKSGLCLSTKLGQYCAEENECQLIKNAKCSRTQKCVCKSSYFPLSATTCGSLLGGFCWDKSDCPAPNFECIDDKCQCSAGFVPLTSSNCIDENLTLLCNHRTLLAPAARNTTLLAKYLGTSLGHPCKVDFDCKNIKNGHCSADKFCACVANHFGLSKYQCIPSLGGDCNDNNDCTVYASECIDNKCQCNANYSAVSGSQCKLTLSLVECNKTLDCGEHWHSTCSLNGRCICHKNSFMVNLWTCQPTLGGACWYDHQCITKNSFCIDFRCRCGEFFTRLSDNQCISTLLPSALEYKSLRFT</sequence>
<dbReference type="InterPro" id="IPR000742">
    <property type="entry name" value="EGF"/>
</dbReference>
<feature type="domain" description="EGF-like" evidence="1">
    <location>
        <begin position="128"/>
        <end position="161"/>
    </location>
</feature>
<comment type="caution">
    <text evidence="2">The sequence shown here is derived from an EMBL/GenBank/DDBJ whole genome shotgun (WGS) entry which is preliminary data.</text>
</comment>
<evidence type="ECO:0000313" key="3">
    <source>
        <dbReference type="Proteomes" id="UP000786811"/>
    </source>
</evidence>
<feature type="domain" description="EGF-like" evidence="1">
    <location>
        <begin position="1141"/>
        <end position="1183"/>
    </location>
</feature>
<gene>
    <name evidence="2" type="ORF">HICCMSTLAB_LOCUS1787</name>
</gene>
<feature type="domain" description="EGF-like" evidence="1">
    <location>
        <begin position="872"/>
        <end position="906"/>
    </location>
</feature>
<dbReference type="Proteomes" id="UP000786811">
    <property type="component" value="Unassembled WGS sequence"/>
</dbReference>
<feature type="domain" description="EGF-like" evidence="1">
    <location>
        <begin position="402"/>
        <end position="434"/>
    </location>
</feature>
<feature type="domain" description="EGF-like" evidence="1">
    <location>
        <begin position="1024"/>
        <end position="1060"/>
    </location>
</feature>
<organism evidence="2 3">
    <name type="scientific">Cotesia congregata</name>
    <name type="common">Parasitoid wasp</name>
    <name type="synonym">Apanteles congregatus</name>
    <dbReference type="NCBI Taxonomy" id="51543"/>
    <lineage>
        <taxon>Eukaryota</taxon>
        <taxon>Metazoa</taxon>
        <taxon>Ecdysozoa</taxon>
        <taxon>Arthropoda</taxon>
        <taxon>Hexapoda</taxon>
        <taxon>Insecta</taxon>
        <taxon>Pterygota</taxon>
        <taxon>Neoptera</taxon>
        <taxon>Endopterygota</taxon>
        <taxon>Hymenoptera</taxon>
        <taxon>Apocrita</taxon>
        <taxon>Ichneumonoidea</taxon>
        <taxon>Braconidae</taxon>
        <taxon>Microgastrinae</taxon>
        <taxon>Cotesia</taxon>
    </lineage>
</organism>
<protein>
    <submittedName>
        <fullName evidence="2">Similar to TNXB: Tenascin-X (Homo sapiens)</fullName>
    </submittedName>
</protein>
<feature type="domain" description="EGF-like" evidence="1">
    <location>
        <begin position="832"/>
        <end position="866"/>
    </location>
</feature>
<feature type="domain" description="EGF-like" evidence="1">
    <location>
        <begin position="646"/>
        <end position="680"/>
    </location>
</feature>
<feature type="domain" description="EGF-like" evidence="1">
    <location>
        <begin position="564"/>
        <end position="598"/>
    </location>
</feature>
<evidence type="ECO:0000313" key="2">
    <source>
        <dbReference type="EMBL" id="CAG5075642.1"/>
    </source>
</evidence>
<accession>A0A8J2E370</accession>
<feature type="domain" description="EGF-like" evidence="1">
    <location>
        <begin position="605"/>
        <end position="640"/>
    </location>
</feature>
<keyword evidence="3" id="KW-1185">Reference proteome</keyword>
<feature type="domain" description="EGF-like" evidence="1">
    <location>
        <begin position="1066"/>
        <end position="1100"/>
    </location>
</feature>
<name>A0A8J2E370_COTCN</name>
<dbReference type="SMART" id="SM00181">
    <property type="entry name" value="EGF"/>
    <property type="match status" value="14"/>
</dbReference>
<evidence type="ECO:0000259" key="1">
    <source>
        <dbReference type="SMART" id="SM00181"/>
    </source>
</evidence>
<dbReference type="PANTHER" id="PTHR39069">
    <property type="entry name" value="ECDYSONE-INDUCIBLE GENE E1, ISOFORM A"/>
    <property type="match status" value="1"/>
</dbReference>
<feature type="domain" description="EGF-like" evidence="1">
    <location>
        <begin position="793"/>
        <end position="825"/>
    </location>
</feature>